<accession>A0ACC2VKQ0</accession>
<evidence type="ECO:0000313" key="2">
    <source>
        <dbReference type="Proteomes" id="UP001227268"/>
    </source>
</evidence>
<name>A0ACC2VKQ0_9TREE</name>
<evidence type="ECO:0000313" key="1">
    <source>
        <dbReference type="EMBL" id="KAJ9099968.1"/>
    </source>
</evidence>
<dbReference type="EMBL" id="JASBWT010000012">
    <property type="protein sequence ID" value="KAJ9099968.1"/>
    <property type="molecule type" value="Genomic_DNA"/>
</dbReference>
<proteinExistence type="predicted"/>
<comment type="caution">
    <text evidence="1">The sequence shown here is derived from an EMBL/GenBank/DDBJ whole genome shotgun (WGS) entry which is preliminary data.</text>
</comment>
<gene>
    <name evidence="1" type="ORF">QFC21_003976</name>
</gene>
<protein>
    <submittedName>
        <fullName evidence="1">Uncharacterized protein</fullName>
    </submittedName>
</protein>
<dbReference type="Proteomes" id="UP001227268">
    <property type="component" value="Unassembled WGS sequence"/>
</dbReference>
<reference evidence="1" key="1">
    <citation type="submission" date="2023-04" db="EMBL/GenBank/DDBJ databases">
        <title>Draft Genome sequencing of Naganishia species isolated from polar environments using Oxford Nanopore Technology.</title>
        <authorList>
            <person name="Leo P."/>
            <person name="Venkateswaran K."/>
        </authorList>
    </citation>
    <scope>NUCLEOTIDE SEQUENCE</scope>
    <source>
        <strain evidence="1">MNA-CCFEE 5423</strain>
    </source>
</reference>
<keyword evidence="2" id="KW-1185">Reference proteome</keyword>
<organism evidence="1 2">
    <name type="scientific">Naganishia friedmannii</name>
    <dbReference type="NCBI Taxonomy" id="89922"/>
    <lineage>
        <taxon>Eukaryota</taxon>
        <taxon>Fungi</taxon>
        <taxon>Dikarya</taxon>
        <taxon>Basidiomycota</taxon>
        <taxon>Agaricomycotina</taxon>
        <taxon>Tremellomycetes</taxon>
        <taxon>Filobasidiales</taxon>
        <taxon>Filobasidiaceae</taxon>
        <taxon>Naganishia</taxon>
    </lineage>
</organism>
<sequence>MGTSQSTPKITSRDKSILDLKVQRDKLKQYQKKASLLSSRYAGFRAANVNVNGAFVQVMQLQLSLDAEQQAAKQALANGQKTRALQALRQKKYHESLLLKTDDQLMTLTELLSTIEFSQIQQQVLQSLNKGSQVLSELQKDMSLTKVEGIMDRVGEGVAAQREIDEALMSKLSPEEEESVLAELETLQEQALPSIPSTIPAAPVRLPDVPLHQPLDSTAQDAEDAAERREERQKQREDDLRVAMAA</sequence>